<name>A0A6A6JY09_WESOR</name>
<feature type="region of interest" description="Disordered" evidence="1">
    <location>
        <begin position="154"/>
        <end position="214"/>
    </location>
</feature>
<feature type="region of interest" description="Disordered" evidence="1">
    <location>
        <begin position="438"/>
        <end position="472"/>
    </location>
</feature>
<sequence length="472" mass="51378">MTLITLAVRTRKSFLGLYKVDHVEQPAVPETPTRDSPPSIKDRTSCSLEDLGQSPSSNDSSRTDSPSKRSSKLARSLRKLRSSFDVMKAKSSHDDDSRSCLNEVDLRFSFALLMNANLTSQTPSLKAMPSVALALETPPASQILFVRKRTSPDTSEVGIHRSSPIAVPGSRQSTPPPKASLPGGTIPDTPGHLTRAMQASPGFSDSPGSSPERPELSAMLAMREPIPTPMPGTNLTFEDIKPPDVPMVSPAVRSMGTNGYFSLDMVANEGSGVSTELTFDAPTGRASHSKRSGKDDMTRRSECVDEWERVDSRIVVALQNFEELCRIHVEPQEAEPAVNRQGQDTEPSEGEPKSVRCEIRWGQHAGMYDGSGYAAPTPIQTDGAISADITDATANPSNGAIRDSRYSISSIGARSSLDDREYLQEIIRAYSVFDEVEERRDDHIEEPRVSRKASGEHKKSVATQTDMGMAVY</sequence>
<reference evidence="2" key="1">
    <citation type="journal article" date="2020" name="Stud. Mycol.">
        <title>101 Dothideomycetes genomes: a test case for predicting lifestyles and emergence of pathogens.</title>
        <authorList>
            <person name="Haridas S."/>
            <person name="Albert R."/>
            <person name="Binder M."/>
            <person name="Bloem J."/>
            <person name="Labutti K."/>
            <person name="Salamov A."/>
            <person name="Andreopoulos B."/>
            <person name="Baker S."/>
            <person name="Barry K."/>
            <person name="Bills G."/>
            <person name="Bluhm B."/>
            <person name="Cannon C."/>
            <person name="Castanera R."/>
            <person name="Culley D."/>
            <person name="Daum C."/>
            <person name="Ezra D."/>
            <person name="Gonzalez J."/>
            <person name="Henrissat B."/>
            <person name="Kuo A."/>
            <person name="Liang C."/>
            <person name="Lipzen A."/>
            <person name="Lutzoni F."/>
            <person name="Magnuson J."/>
            <person name="Mondo S."/>
            <person name="Nolan M."/>
            <person name="Ohm R."/>
            <person name="Pangilinan J."/>
            <person name="Park H.-J."/>
            <person name="Ramirez L."/>
            <person name="Alfaro M."/>
            <person name="Sun H."/>
            <person name="Tritt A."/>
            <person name="Yoshinaga Y."/>
            <person name="Zwiers L.-H."/>
            <person name="Turgeon B."/>
            <person name="Goodwin S."/>
            <person name="Spatafora J."/>
            <person name="Crous P."/>
            <person name="Grigoriev I."/>
        </authorList>
    </citation>
    <scope>NUCLEOTIDE SEQUENCE</scope>
    <source>
        <strain evidence="2">CBS 379.55</strain>
    </source>
</reference>
<dbReference type="EMBL" id="ML986484">
    <property type="protein sequence ID" value="KAF2281492.1"/>
    <property type="molecule type" value="Genomic_DNA"/>
</dbReference>
<evidence type="ECO:0000256" key="1">
    <source>
        <dbReference type="SAM" id="MobiDB-lite"/>
    </source>
</evidence>
<evidence type="ECO:0000313" key="3">
    <source>
        <dbReference type="Proteomes" id="UP000800097"/>
    </source>
</evidence>
<dbReference type="AlphaFoldDB" id="A0A6A6JY09"/>
<dbReference type="OrthoDB" id="3795553at2759"/>
<dbReference type="Proteomes" id="UP000800097">
    <property type="component" value="Unassembled WGS sequence"/>
</dbReference>
<feature type="region of interest" description="Disordered" evidence="1">
    <location>
        <begin position="26"/>
        <end position="75"/>
    </location>
</feature>
<feature type="compositionally biased region" description="Basic and acidic residues" evidence="1">
    <location>
        <begin position="438"/>
        <end position="459"/>
    </location>
</feature>
<feature type="region of interest" description="Disordered" evidence="1">
    <location>
        <begin position="333"/>
        <end position="354"/>
    </location>
</feature>
<gene>
    <name evidence="2" type="ORF">EI97DRAFT_438832</name>
</gene>
<feature type="region of interest" description="Disordered" evidence="1">
    <location>
        <begin position="277"/>
        <end position="297"/>
    </location>
</feature>
<protein>
    <submittedName>
        <fullName evidence="2">Uncharacterized protein</fullName>
    </submittedName>
</protein>
<accession>A0A6A6JY09</accession>
<evidence type="ECO:0000313" key="2">
    <source>
        <dbReference type="EMBL" id="KAF2281492.1"/>
    </source>
</evidence>
<feature type="compositionally biased region" description="Low complexity" evidence="1">
    <location>
        <begin position="200"/>
        <end position="211"/>
    </location>
</feature>
<dbReference type="GeneID" id="54552696"/>
<organism evidence="2 3">
    <name type="scientific">Westerdykella ornata</name>
    <dbReference type="NCBI Taxonomy" id="318751"/>
    <lineage>
        <taxon>Eukaryota</taxon>
        <taxon>Fungi</taxon>
        <taxon>Dikarya</taxon>
        <taxon>Ascomycota</taxon>
        <taxon>Pezizomycotina</taxon>
        <taxon>Dothideomycetes</taxon>
        <taxon>Pleosporomycetidae</taxon>
        <taxon>Pleosporales</taxon>
        <taxon>Sporormiaceae</taxon>
        <taxon>Westerdykella</taxon>
    </lineage>
</organism>
<keyword evidence="3" id="KW-1185">Reference proteome</keyword>
<dbReference type="RefSeq" id="XP_033659029.1">
    <property type="nucleotide sequence ID" value="XM_033799521.1"/>
</dbReference>
<proteinExistence type="predicted"/>